<dbReference type="AlphaFoldDB" id="H3SAD5"/>
<dbReference type="CDD" id="cd00093">
    <property type="entry name" value="HTH_XRE"/>
    <property type="match status" value="1"/>
</dbReference>
<dbReference type="STRING" id="1131935.PDENDC454_02340"/>
<dbReference type="GO" id="GO:0003677">
    <property type="term" value="F:DNA binding"/>
    <property type="evidence" value="ECO:0007669"/>
    <property type="project" value="InterPro"/>
</dbReference>
<comment type="caution">
    <text evidence="2">The sequence shown here is derived from an EMBL/GenBank/DDBJ whole genome shotgun (WGS) entry which is preliminary data.</text>
</comment>
<protein>
    <recommendedName>
        <fullName evidence="1">HTH cro/C1-type domain-containing protein</fullName>
    </recommendedName>
</protein>
<dbReference type="RefSeq" id="WP_006674976.1">
    <property type="nucleotide sequence ID" value="NZ_AHKH01000004.1"/>
</dbReference>
<dbReference type="PATRIC" id="fig|1131935.3.peg.464"/>
<sequence length="233" mass="26904">MSLVRRIQELCGSKNTTLIGLEREIGLGRGTIRNWDKNSPSIDKVQKVAEYFGVSADYLLYGFNKGEFTSLINLVRYKRSIKEFSLDTGIDEYYLNRLCSGIEYTQPTIDIVLNIAISNDNDWLVDAESLFKAAGYDLKEISGDLLTDVPLELLHHYQEQGMSETKMAIAYAKFRKAELRDAMSEPSYEEDINNDIHTIAAHHDGEEWTEEELEEIERFKEFIRMKRAKDKQE</sequence>
<evidence type="ECO:0000313" key="3">
    <source>
        <dbReference type="Proteomes" id="UP000003900"/>
    </source>
</evidence>
<dbReference type="Gene3D" id="1.10.260.40">
    <property type="entry name" value="lambda repressor-like DNA-binding domains"/>
    <property type="match status" value="1"/>
</dbReference>
<dbReference type="Pfam" id="PF01381">
    <property type="entry name" value="HTH_3"/>
    <property type="match status" value="1"/>
</dbReference>
<evidence type="ECO:0000313" key="2">
    <source>
        <dbReference type="EMBL" id="EHQ63938.1"/>
    </source>
</evidence>
<organism evidence="2 3">
    <name type="scientific">Paenibacillus dendritiformis C454</name>
    <dbReference type="NCBI Taxonomy" id="1131935"/>
    <lineage>
        <taxon>Bacteria</taxon>
        <taxon>Bacillati</taxon>
        <taxon>Bacillota</taxon>
        <taxon>Bacilli</taxon>
        <taxon>Bacillales</taxon>
        <taxon>Paenibacillaceae</taxon>
        <taxon>Paenibacillus</taxon>
    </lineage>
</organism>
<gene>
    <name evidence="2" type="ORF">PDENDC454_02340</name>
</gene>
<dbReference type="InterPro" id="IPR010982">
    <property type="entry name" value="Lambda_DNA-bd_dom_sf"/>
</dbReference>
<dbReference type="EMBL" id="AHKH01000004">
    <property type="protein sequence ID" value="EHQ63938.1"/>
    <property type="molecule type" value="Genomic_DNA"/>
</dbReference>
<evidence type="ECO:0000259" key="1">
    <source>
        <dbReference type="PROSITE" id="PS50943"/>
    </source>
</evidence>
<dbReference type="SMART" id="SM00530">
    <property type="entry name" value="HTH_XRE"/>
    <property type="match status" value="1"/>
</dbReference>
<dbReference type="Proteomes" id="UP000003900">
    <property type="component" value="Unassembled WGS sequence"/>
</dbReference>
<keyword evidence="3" id="KW-1185">Reference proteome</keyword>
<dbReference type="SUPFAM" id="SSF47413">
    <property type="entry name" value="lambda repressor-like DNA-binding domains"/>
    <property type="match status" value="1"/>
</dbReference>
<proteinExistence type="predicted"/>
<accession>H3SAD5</accession>
<dbReference type="PROSITE" id="PS50943">
    <property type="entry name" value="HTH_CROC1"/>
    <property type="match status" value="1"/>
</dbReference>
<feature type="domain" description="HTH cro/C1-type" evidence="1">
    <location>
        <begin position="7"/>
        <end position="59"/>
    </location>
</feature>
<reference evidence="2 3" key="1">
    <citation type="journal article" date="2012" name="J. Bacteriol.">
        <title>Genome Sequence of the Pattern-Forming Social Bacterium Paenibacillus dendritiformis C454 Chiral Morphotype.</title>
        <authorList>
            <person name="Sirota-Madi A."/>
            <person name="Olender T."/>
            <person name="Helman Y."/>
            <person name="Brainis I."/>
            <person name="Finkelshtein A."/>
            <person name="Roth D."/>
            <person name="Hagai E."/>
            <person name="Leshkowitz D."/>
            <person name="Brodsky L."/>
            <person name="Galatenko V."/>
            <person name="Nikolaev V."/>
            <person name="Gutnick D.L."/>
            <person name="Lancet D."/>
            <person name="Ben-Jacob E."/>
        </authorList>
    </citation>
    <scope>NUCLEOTIDE SEQUENCE [LARGE SCALE GENOMIC DNA]</scope>
    <source>
        <strain evidence="2 3">C454</strain>
    </source>
</reference>
<dbReference type="InterPro" id="IPR001387">
    <property type="entry name" value="Cro/C1-type_HTH"/>
</dbReference>
<name>H3SAD5_9BACL</name>